<keyword evidence="4" id="KW-0564">Palmitate</keyword>
<evidence type="ECO:0000256" key="6">
    <source>
        <dbReference type="SAM" id="MobiDB-lite"/>
    </source>
</evidence>
<sequence>MLRRRIAFILAAVLIVCGLAGCGGTGSEGTGTQKAEGTEPAGGTQNSEERIPLTFLTNVNVDTEGYDINDSPYVKFLEDKFNVDLTIISEASKYPEKVNTIMASGQLPDYMMMMDKASLAKWADEGMLMDITDKIPKYENLSGQISELGWNLCKYEDRVYGVPLLRYDQTPLLTFANKKFLENLDIDPKEVKTIDDWYNMLKRFTFDDPDGNGKQDTYGMMSGEGNFTATTTTFLDAFNGAESQYVNGELIPNFLTEGYKDYLKFMHKLYEDGILDPEFVVTTGQQMWDKAASDKYGTFLWFWMTTELRSKNYDPANLVGLAPPLKADGTQARNKYGSPVRNYTAISKDCKHPEKVLEILDWGCSEEGGVFVFAGIEGLDYEKKGDKIEIKEERRGMNTSLRFILLGTQKPQIDTPLLEDLLSQAFGEASLEFLKQSTEYGMFDEVDLIAPYFPELAMYDLEQPVYEFRDKAIMGTVDIDAEWDNYVSSWRKAGGDVKIRLMTEWYENEYMKDKK</sequence>
<evidence type="ECO:0000313" key="8">
    <source>
        <dbReference type="EMBL" id="RZS94248.1"/>
    </source>
</evidence>
<evidence type="ECO:0000313" key="9">
    <source>
        <dbReference type="Proteomes" id="UP000292927"/>
    </source>
</evidence>
<evidence type="ECO:0000256" key="2">
    <source>
        <dbReference type="ARBA" id="ARBA00022729"/>
    </source>
</evidence>
<dbReference type="SUPFAM" id="SSF53850">
    <property type="entry name" value="Periplasmic binding protein-like II"/>
    <property type="match status" value="1"/>
</dbReference>
<dbReference type="RefSeq" id="WP_130435377.1">
    <property type="nucleotide sequence ID" value="NZ_SGXF01000004.1"/>
</dbReference>
<keyword evidence="2 7" id="KW-0732">Signal</keyword>
<dbReference type="EMBL" id="SGXF01000004">
    <property type="protein sequence ID" value="RZS94248.1"/>
    <property type="molecule type" value="Genomic_DNA"/>
</dbReference>
<keyword evidence="5" id="KW-0449">Lipoprotein</keyword>
<keyword evidence="9" id="KW-1185">Reference proteome</keyword>
<feature type="chain" id="PRO_5039230685" evidence="7">
    <location>
        <begin position="23"/>
        <end position="515"/>
    </location>
</feature>
<evidence type="ECO:0000256" key="7">
    <source>
        <dbReference type="SAM" id="SignalP"/>
    </source>
</evidence>
<evidence type="ECO:0000256" key="4">
    <source>
        <dbReference type="ARBA" id="ARBA00023139"/>
    </source>
</evidence>
<accession>A0A4Q7P481</accession>
<feature type="region of interest" description="Disordered" evidence="6">
    <location>
        <begin position="27"/>
        <end position="48"/>
    </location>
</feature>
<dbReference type="InterPro" id="IPR050490">
    <property type="entry name" value="Bact_solute-bd_prot1"/>
</dbReference>
<dbReference type="PANTHER" id="PTHR43649:SF33">
    <property type="entry name" value="POLYGALACTURONAN_RHAMNOGALACTURONAN-BINDING PROTEIN YTCQ"/>
    <property type="match status" value="1"/>
</dbReference>
<dbReference type="OrthoDB" id="2644263at2"/>
<gene>
    <name evidence="8" type="ORF">EV209_2086</name>
</gene>
<comment type="caution">
    <text evidence="8">The sequence shown here is derived from an EMBL/GenBank/DDBJ whole genome shotgun (WGS) entry which is preliminary data.</text>
</comment>
<dbReference type="PANTHER" id="PTHR43649">
    <property type="entry name" value="ARABINOSE-BINDING PROTEIN-RELATED"/>
    <property type="match status" value="1"/>
</dbReference>
<keyword evidence="1" id="KW-1003">Cell membrane</keyword>
<feature type="signal peptide" evidence="7">
    <location>
        <begin position="1"/>
        <end position="22"/>
    </location>
</feature>
<dbReference type="Pfam" id="PF01547">
    <property type="entry name" value="SBP_bac_1"/>
    <property type="match status" value="1"/>
</dbReference>
<protein>
    <submittedName>
        <fullName evidence="8">Carbohydrate ABC transporter substrate-binding protein (CUT1 family)</fullName>
    </submittedName>
</protein>
<dbReference type="PROSITE" id="PS51257">
    <property type="entry name" value="PROKAR_LIPOPROTEIN"/>
    <property type="match status" value="1"/>
</dbReference>
<proteinExistence type="predicted"/>
<dbReference type="InterPro" id="IPR006059">
    <property type="entry name" value="SBP"/>
</dbReference>
<evidence type="ECO:0000256" key="1">
    <source>
        <dbReference type="ARBA" id="ARBA00022475"/>
    </source>
</evidence>
<name>A0A4Q7P481_9FIRM</name>
<evidence type="ECO:0000256" key="5">
    <source>
        <dbReference type="ARBA" id="ARBA00023288"/>
    </source>
</evidence>
<dbReference type="Gene3D" id="3.40.190.10">
    <property type="entry name" value="Periplasmic binding protein-like II"/>
    <property type="match status" value="2"/>
</dbReference>
<reference evidence="8 9" key="1">
    <citation type="submission" date="2019-02" db="EMBL/GenBank/DDBJ databases">
        <title>Genomic Encyclopedia of Type Strains, Phase IV (KMG-IV): sequencing the most valuable type-strain genomes for metagenomic binning, comparative biology and taxonomic classification.</title>
        <authorList>
            <person name="Goeker M."/>
        </authorList>
    </citation>
    <scope>NUCLEOTIDE SEQUENCE [LARGE SCALE GENOMIC DNA]</scope>
    <source>
        <strain evidence="8 9">DSM 29486</strain>
    </source>
</reference>
<dbReference type="Proteomes" id="UP000292927">
    <property type="component" value="Unassembled WGS sequence"/>
</dbReference>
<evidence type="ECO:0000256" key="3">
    <source>
        <dbReference type="ARBA" id="ARBA00023136"/>
    </source>
</evidence>
<dbReference type="AlphaFoldDB" id="A0A4Q7P481"/>
<organism evidence="8 9">
    <name type="scientific">Cuneatibacter caecimuris</name>
    <dbReference type="NCBI Taxonomy" id="1796618"/>
    <lineage>
        <taxon>Bacteria</taxon>
        <taxon>Bacillati</taxon>
        <taxon>Bacillota</taxon>
        <taxon>Clostridia</taxon>
        <taxon>Lachnospirales</taxon>
        <taxon>Lachnospiraceae</taxon>
        <taxon>Cuneatibacter</taxon>
    </lineage>
</organism>
<keyword evidence="3" id="KW-0472">Membrane</keyword>